<dbReference type="GO" id="GO:0019344">
    <property type="term" value="P:cysteine biosynthetic process"/>
    <property type="evidence" value="ECO:0007669"/>
    <property type="project" value="UniProtKB-ARBA"/>
</dbReference>
<sequence>MAGKDLVWISPLNDKFTRPNVEKKCLWEQSLVSNIPSPHTRQEWEPPCINRVFPDVLSMIGNTPLVKLNNIPKAEGLKCNIYAKCEFVNPGGSIKDRMVKRMFEDAENQGLIKPGMTIIELSSGNTGIAMALISALKGYNCIIVMPEKISEEKEMVIKSLGAEVVRVPVTETASSQGGLFGTANRLHKEIPNSFIFDQFNHPGNPLTHYDTTANEILYQLNNKVDMIVFGGGTGGTVSGIGRKFREVSPQTKIIGFDPEGSQFAYPESLNRSDVKFWEIEGIGYEFVPGALDQHVCDYWIKTKDPESLRMARRLMKEEGLLVGMSSGAALSAAIQAARDLKENQNVVIFLPDSIRNYMTKFVTDRWMEAKGFQICENKNNLWWWNKPVSSFPFKISELVRSKDSLEHVLNLLEENNKEEALVLLENGSLLGTITLHTLRTKVISGLLKKTDLIERCTTRILPKLDVNSTLGRAFRIIEADKFAVVVDRTKNGDIEVPLGIIHEKDLYHFITNQ</sequence>
<dbReference type="EMBL" id="JBDJPC010000004">
    <property type="protein sequence ID" value="KAL1505647.1"/>
    <property type="molecule type" value="Genomic_DNA"/>
</dbReference>
<evidence type="ECO:0000259" key="7">
    <source>
        <dbReference type="Pfam" id="PF00291"/>
    </source>
</evidence>
<dbReference type="InterPro" id="IPR036052">
    <property type="entry name" value="TrpB-like_PALP_sf"/>
</dbReference>
<dbReference type="InterPro" id="IPR046342">
    <property type="entry name" value="CBS_dom_sf"/>
</dbReference>
<evidence type="ECO:0000256" key="5">
    <source>
        <dbReference type="ARBA" id="ARBA00022898"/>
    </source>
</evidence>
<keyword evidence="9" id="KW-1185">Reference proteome</keyword>
<evidence type="ECO:0000256" key="6">
    <source>
        <dbReference type="ARBA" id="ARBA00047490"/>
    </source>
</evidence>
<dbReference type="FunFam" id="3.40.50.1100:FF:000003">
    <property type="entry name" value="Cystathionine beta-synthase"/>
    <property type="match status" value="1"/>
</dbReference>
<reference evidence="8 9" key="1">
    <citation type="submission" date="2024-05" db="EMBL/GenBank/DDBJ databases">
        <title>Genetic variation in Jamaican populations of the coffee berry borer (Hypothenemus hampei).</title>
        <authorList>
            <person name="Errbii M."/>
            <person name="Myrie A."/>
        </authorList>
    </citation>
    <scope>NUCLEOTIDE SEQUENCE [LARGE SCALE GENOMIC DNA]</scope>
    <source>
        <strain evidence="8">JA-Hopewell-2020-01-JO</strain>
        <tissue evidence="8">Whole body</tissue>
    </source>
</reference>
<dbReference type="Proteomes" id="UP001566132">
    <property type="component" value="Unassembled WGS sequence"/>
</dbReference>
<dbReference type="CDD" id="cd01561">
    <property type="entry name" value="CBS_like"/>
    <property type="match status" value="1"/>
</dbReference>
<dbReference type="FunFam" id="3.40.50.1100:FF:000118">
    <property type="entry name" value="Related to CYS4-cystathionine beta-synthase"/>
    <property type="match status" value="1"/>
</dbReference>
<feature type="domain" description="Tryptophan synthase beta chain-like PALP" evidence="7">
    <location>
        <begin position="58"/>
        <end position="352"/>
    </location>
</feature>
<dbReference type="AlphaFoldDB" id="A0ABD1EX80"/>
<dbReference type="GO" id="GO:0004122">
    <property type="term" value="F:cystathionine beta-synthase activity"/>
    <property type="evidence" value="ECO:0007669"/>
    <property type="project" value="UniProtKB-EC"/>
</dbReference>
<dbReference type="InterPro" id="IPR001926">
    <property type="entry name" value="TrpB-like_PALP"/>
</dbReference>
<evidence type="ECO:0000256" key="2">
    <source>
        <dbReference type="ARBA" id="ARBA00005003"/>
    </source>
</evidence>
<comment type="catalytic activity">
    <reaction evidence="6">
        <text>L-homocysteine + L-serine = L,L-cystathionine + H2O</text>
        <dbReference type="Rhea" id="RHEA:10112"/>
        <dbReference type="ChEBI" id="CHEBI:15377"/>
        <dbReference type="ChEBI" id="CHEBI:33384"/>
        <dbReference type="ChEBI" id="CHEBI:58161"/>
        <dbReference type="ChEBI" id="CHEBI:58199"/>
        <dbReference type="EC" id="4.2.1.22"/>
    </reaction>
</comment>
<evidence type="ECO:0000256" key="1">
    <source>
        <dbReference type="ARBA" id="ARBA00001933"/>
    </source>
</evidence>
<gene>
    <name evidence="8" type="ORF">ABEB36_005164</name>
</gene>
<protein>
    <recommendedName>
        <fullName evidence="4">cystathionine beta-synthase</fullName>
        <ecNumber evidence="4">4.2.1.22</ecNumber>
    </recommendedName>
</protein>
<evidence type="ECO:0000313" key="9">
    <source>
        <dbReference type="Proteomes" id="UP001566132"/>
    </source>
</evidence>
<organism evidence="8 9">
    <name type="scientific">Hypothenemus hampei</name>
    <name type="common">Coffee berry borer</name>
    <dbReference type="NCBI Taxonomy" id="57062"/>
    <lineage>
        <taxon>Eukaryota</taxon>
        <taxon>Metazoa</taxon>
        <taxon>Ecdysozoa</taxon>
        <taxon>Arthropoda</taxon>
        <taxon>Hexapoda</taxon>
        <taxon>Insecta</taxon>
        <taxon>Pterygota</taxon>
        <taxon>Neoptera</taxon>
        <taxon>Endopterygota</taxon>
        <taxon>Coleoptera</taxon>
        <taxon>Polyphaga</taxon>
        <taxon>Cucujiformia</taxon>
        <taxon>Curculionidae</taxon>
        <taxon>Scolytinae</taxon>
        <taxon>Hypothenemus</taxon>
    </lineage>
</organism>
<comment type="pathway">
    <text evidence="2">Amino-acid biosynthesis; L-cysteine biosynthesis; L-cysteine from L-homocysteine and L-serine: step 1/2.</text>
</comment>
<evidence type="ECO:0000256" key="4">
    <source>
        <dbReference type="ARBA" id="ARBA00012041"/>
    </source>
</evidence>
<dbReference type="GO" id="GO:0030170">
    <property type="term" value="F:pyridoxal phosphate binding"/>
    <property type="evidence" value="ECO:0007669"/>
    <property type="project" value="UniProtKB-ARBA"/>
</dbReference>
<evidence type="ECO:0000313" key="8">
    <source>
        <dbReference type="EMBL" id="KAL1505647.1"/>
    </source>
</evidence>
<dbReference type="PANTHER" id="PTHR10314">
    <property type="entry name" value="CYSTATHIONINE BETA-SYNTHASE"/>
    <property type="match status" value="1"/>
</dbReference>
<dbReference type="SUPFAM" id="SSF53686">
    <property type="entry name" value="Tryptophan synthase beta subunit-like PLP-dependent enzymes"/>
    <property type="match status" value="1"/>
</dbReference>
<dbReference type="InterPro" id="IPR050214">
    <property type="entry name" value="Cys_Synth/Cystath_Beta-Synth"/>
</dbReference>
<keyword evidence="5" id="KW-0663">Pyridoxal phosphate</keyword>
<dbReference type="Gene3D" id="3.40.50.1100">
    <property type="match status" value="2"/>
</dbReference>
<comment type="similarity">
    <text evidence="3">Belongs to the cysteine synthase/cystathionine beta-synthase family.</text>
</comment>
<dbReference type="Gene3D" id="3.10.580.10">
    <property type="entry name" value="CBS-domain"/>
    <property type="match status" value="1"/>
</dbReference>
<comment type="caution">
    <text evidence="8">The sequence shown here is derived from an EMBL/GenBank/DDBJ whole genome shotgun (WGS) entry which is preliminary data.</text>
</comment>
<accession>A0ABD1EX80</accession>
<dbReference type="SUPFAM" id="SSF54631">
    <property type="entry name" value="CBS-domain pair"/>
    <property type="match status" value="1"/>
</dbReference>
<evidence type="ECO:0000256" key="3">
    <source>
        <dbReference type="ARBA" id="ARBA00007103"/>
    </source>
</evidence>
<name>A0ABD1EX80_HYPHA</name>
<comment type="cofactor">
    <cofactor evidence="1">
        <name>pyridoxal 5'-phosphate</name>
        <dbReference type="ChEBI" id="CHEBI:597326"/>
    </cofactor>
</comment>
<dbReference type="Pfam" id="PF00291">
    <property type="entry name" value="PALP"/>
    <property type="match status" value="1"/>
</dbReference>
<proteinExistence type="inferred from homology"/>
<dbReference type="EC" id="4.2.1.22" evidence="4"/>